<comment type="caution">
    <text evidence="1">The sequence shown here is derived from an EMBL/GenBank/DDBJ whole genome shotgun (WGS) entry which is preliminary data.</text>
</comment>
<dbReference type="Proteomes" id="UP001054945">
    <property type="component" value="Unassembled WGS sequence"/>
</dbReference>
<gene>
    <name evidence="1" type="ORF">CEXT_771531</name>
</gene>
<sequence length="86" mass="10013">MKHANTHRKHQHISSCRNYTFELECIAFVVQPNSLQCTMTTALRILSRADWVESVKQKKSAAEKWKISFLFPVQAIRNRTLKLIPS</sequence>
<reference evidence="1 2" key="1">
    <citation type="submission" date="2021-06" db="EMBL/GenBank/DDBJ databases">
        <title>Caerostris extrusa draft genome.</title>
        <authorList>
            <person name="Kono N."/>
            <person name="Arakawa K."/>
        </authorList>
    </citation>
    <scope>NUCLEOTIDE SEQUENCE [LARGE SCALE GENOMIC DNA]</scope>
</reference>
<proteinExistence type="predicted"/>
<dbReference type="EMBL" id="BPLR01017877">
    <property type="protein sequence ID" value="GIY95154.1"/>
    <property type="molecule type" value="Genomic_DNA"/>
</dbReference>
<evidence type="ECO:0000313" key="2">
    <source>
        <dbReference type="Proteomes" id="UP001054945"/>
    </source>
</evidence>
<accession>A0AAV4XKE1</accession>
<name>A0AAV4XKE1_CAEEX</name>
<organism evidence="1 2">
    <name type="scientific">Caerostris extrusa</name>
    <name type="common">Bark spider</name>
    <name type="synonym">Caerostris bankana</name>
    <dbReference type="NCBI Taxonomy" id="172846"/>
    <lineage>
        <taxon>Eukaryota</taxon>
        <taxon>Metazoa</taxon>
        <taxon>Ecdysozoa</taxon>
        <taxon>Arthropoda</taxon>
        <taxon>Chelicerata</taxon>
        <taxon>Arachnida</taxon>
        <taxon>Araneae</taxon>
        <taxon>Araneomorphae</taxon>
        <taxon>Entelegynae</taxon>
        <taxon>Araneoidea</taxon>
        <taxon>Araneidae</taxon>
        <taxon>Caerostris</taxon>
    </lineage>
</organism>
<dbReference type="AlphaFoldDB" id="A0AAV4XKE1"/>
<evidence type="ECO:0000313" key="1">
    <source>
        <dbReference type="EMBL" id="GIY95154.1"/>
    </source>
</evidence>
<keyword evidence="2" id="KW-1185">Reference proteome</keyword>
<protein>
    <submittedName>
        <fullName evidence="1">Uncharacterized protein</fullName>
    </submittedName>
</protein>